<gene>
    <name evidence="2" type="ORF">LNO68_01965</name>
    <name evidence="3" type="ORF">LNO71_01540</name>
</gene>
<dbReference type="EMBL" id="JAJHZM010000011">
    <property type="protein sequence ID" value="MDC4181952.1"/>
    <property type="molecule type" value="Genomic_DNA"/>
</dbReference>
<evidence type="ECO:0000313" key="4">
    <source>
        <dbReference type="Proteomes" id="UP001216384"/>
    </source>
</evidence>
<feature type="transmembrane region" description="Helical" evidence="1">
    <location>
        <begin position="12"/>
        <end position="32"/>
    </location>
</feature>
<evidence type="ECO:0000313" key="3">
    <source>
        <dbReference type="EMBL" id="MDC4183327.1"/>
    </source>
</evidence>
<reference evidence="3 5" key="1">
    <citation type="submission" date="2021-11" db="EMBL/GenBank/DDBJ databases">
        <title>Description of Mycoplasma bradburyaesp. nov.from sea birds: a tribute to a great mycoplasmologist.</title>
        <authorList>
            <person name="Ramirez A.S."/>
            <person name="Poveda C."/>
            <person name="Suarez-Perez A."/>
            <person name="Rosales R.S."/>
            <person name="Dijkman R."/>
            <person name="Feberwee A."/>
            <person name="Spergser J."/>
            <person name="Szostak M.P."/>
            <person name="Ressel L."/>
            <person name="Calabuig P."/>
            <person name="Catania S."/>
            <person name="Gobbo F."/>
            <person name="Timofte D."/>
            <person name="Poveda J.B."/>
        </authorList>
    </citation>
    <scope>NUCLEOTIDE SEQUENCE</scope>
    <source>
        <strain evidence="2 5">T158</strain>
        <strain evidence="3">T264</strain>
    </source>
</reference>
<dbReference type="NCBIfam" id="NF033688">
    <property type="entry name" value="MG406_fam"/>
    <property type="match status" value="1"/>
</dbReference>
<comment type="caution">
    <text evidence="3">The sequence shown here is derived from an EMBL/GenBank/DDBJ whole genome shotgun (WGS) entry which is preliminary data.</text>
</comment>
<keyword evidence="1" id="KW-0812">Transmembrane</keyword>
<keyword evidence="1" id="KW-0472">Membrane</keyword>
<dbReference type="EMBL" id="JAJHZP010000013">
    <property type="protein sequence ID" value="MDC4183327.1"/>
    <property type="molecule type" value="Genomic_DNA"/>
</dbReference>
<dbReference type="RefSeq" id="WP_255034914.1">
    <property type="nucleotide sequence ID" value="NZ_CP101414.1"/>
</dbReference>
<evidence type="ECO:0000313" key="5">
    <source>
        <dbReference type="Proteomes" id="UP001220940"/>
    </source>
</evidence>
<proteinExistence type="predicted"/>
<dbReference type="AlphaFoldDB" id="A0AAW6HPK0"/>
<evidence type="ECO:0000256" key="1">
    <source>
        <dbReference type="SAM" id="Phobius"/>
    </source>
</evidence>
<sequence length="169" mass="19409">MVVDKKTIKYNLIAFNAISLLALIIISVLSTLNIISIAWVYSSLLTIFFSNISLIIALVLPNLLYKLVSKLNTQQVKSTSFGFFMFGLLTHCSRILWYVIPIIIIGITNRWKIESEYFNVFPAIIWPITSVIIHIIVNYWLINKDIKEQDRLKELNRNVATGDSLQEAF</sequence>
<dbReference type="Proteomes" id="UP001220940">
    <property type="component" value="Unassembled WGS sequence"/>
</dbReference>
<accession>A0AAW6HPK0</accession>
<name>A0AAW6HPK0_9MOLU</name>
<evidence type="ECO:0000313" key="2">
    <source>
        <dbReference type="EMBL" id="MDC4181952.1"/>
    </source>
</evidence>
<keyword evidence="5" id="KW-1185">Reference proteome</keyword>
<protein>
    <submittedName>
        <fullName evidence="3">MG406 family protein</fullName>
    </submittedName>
</protein>
<keyword evidence="1" id="KW-1133">Transmembrane helix</keyword>
<dbReference type="Proteomes" id="UP001216384">
    <property type="component" value="Unassembled WGS sequence"/>
</dbReference>
<organism evidence="3 4">
    <name type="scientific">Mycoplasma bradburyae</name>
    <dbReference type="NCBI Taxonomy" id="2963128"/>
    <lineage>
        <taxon>Bacteria</taxon>
        <taxon>Bacillati</taxon>
        <taxon>Mycoplasmatota</taxon>
        <taxon>Mollicutes</taxon>
        <taxon>Mycoplasmataceae</taxon>
        <taxon>Mycoplasma</taxon>
    </lineage>
</organism>
<feature type="transmembrane region" description="Helical" evidence="1">
    <location>
        <begin position="38"/>
        <end position="60"/>
    </location>
</feature>
<feature type="transmembrane region" description="Helical" evidence="1">
    <location>
        <begin position="81"/>
        <end position="108"/>
    </location>
</feature>
<feature type="transmembrane region" description="Helical" evidence="1">
    <location>
        <begin position="120"/>
        <end position="142"/>
    </location>
</feature>